<evidence type="ECO:0000313" key="4">
    <source>
        <dbReference type="Proteomes" id="UP000766336"/>
    </source>
</evidence>
<evidence type="ECO:0000256" key="1">
    <source>
        <dbReference type="SAM" id="SignalP"/>
    </source>
</evidence>
<gene>
    <name evidence="3" type="ORF">KHU32_01265</name>
</gene>
<evidence type="ECO:0000313" key="3">
    <source>
        <dbReference type="EMBL" id="MBS7809546.1"/>
    </source>
</evidence>
<keyword evidence="4" id="KW-1185">Reference proteome</keyword>
<evidence type="ECO:0000259" key="2">
    <source>
        <dbReference type="Pfam" id="PF18914"/>
    </source>
</evidence>
<keyword evidence="1" id="KW-0732">Signal</keyword>
<sequence length="203" mass="21041">MTLLSRRTALVLGLGGVAALPAWAQQPGPVRLRGTITELDGNALGVATRTGQRLVVQLADNTPIAALRRVALSEITTGTAVGVVAEPGADGELRATAITVLPPGMRITELQNAWDTAPNASMNNGPVEAVVDSGGGRDLTLSILGRRVLVRVPADTPLRMPIPAARTDLVPQAQVFINATRGEDGRLSASRILVGKDGVDPVI</sequence>
<organism evidence="3 4">
    <name type="scientific">Roseococcus pinisoli</name>
    <dbReference type="NCBI Taxonomy" id="2835040"/>
    <lineage>
        <taxon>Bacteria</taxon>
        <taxon>Pseudomonadati</taxon>
        <taxon>Pseudomonadota</taxon>
        <taxon>Alphaproteobacteria</taxon>
        <taxon>Acetobacterales</taxon>
        <taxon>Roseomonadaceae</taxon>
        <taxon>Roseococcus</taxon>
    </lineage>
</organism>
<dbReference type="Proteomes" id="UP000766336">
    <property type="component" value="Unassembled WGS sequence"/>
</dbReference>
<feature type="signal peptide" evidence="1">
    <location>
        <begin position="1"/>
        <end position="24"/>
    </location>
</feature>
<feature type="chain" id="PRO_5045993104" description="DUF5666 domain-containing protein" evidence="1">
    <location>
        <begin position="25"/>
        <end position="203"/>
    </location>
</feature>
<name>A0ABS5Q8L3_9PROT</name>
<dbReference type="RefSeq" id="WP_213668239.1">
    <property type="nucleotide sequence ID" value="NZ_JAHCDA010000001.1"/>
</dbReference>
<protein>
    <recommendedName>
        <fullName evidence="2">DUF5666 domain-containing protein</fullName>
    </recommendedName>
</protein>
<proteinExistence type="predicted"/>
<dbReference type="InterPro" id="IPR043724">
    <property type="entry name" value="DUF5666"/>
</dbReference>
<dbReference type="Pfam" id="PF18914">
    <property type="entry name" value="DUF5666"/>
    <property type="match status" value="1"/>
</dbReference>
<feature type="domain" description="DUF5666" evidence="2">
    <location>
        <begin position="33"/>
        <end position="98"/>
    </location>
</feature>
<accession>A0ABS5Q8L3</accession>
<comment type="caution">
    <text evidence="3">The sequence shown here is derived from an EMBL/GenBank/DDBJ whole genome shotgun (WGS) entry which is preliminary data.</text>
</comment>
<dbReference type="EMBL" id="JAHCDA010000001">
    <property type="protein sequence ID" value="MBS7809546.1"/>
    <property type="molecule type" value="Genomic_DNA"/>
</dbReference>
<reference evidence="3 4" key="1">
    <citation type="submission" date="2021-05" db="EMBL/GenBank/DDBJ databases">
        <title>Roseococcus sp. XZZS9, whole genome shotgun sequencing project.</title>
        <authorList>
            <person name="Zhao G."/>
            <person name="Shen L."/>
        </authorList>
    </citation>
    <scope>NUCLEOTIDE SEQUENCE [LARGE SCALE GENOMIC DNA]</scope>
    <source>
        <strain evidence="3 4">XZZS9</strain>
    </source>
</reference>